<evidence type="ECO:0000313" key="1">
    <source>
        <dbReference type="EMBL" id="MEK8032666.1"/>
    </source>
</evidence>
<dbReference type="Gene3D" id="3.40.50.1820">
    <property type="entry name" value="alpha/beta hydrolase"/>
    <property type="match status" value="1"/>
</dbReference>
<proteinExistence type="predicted"/>
<dbReference type="EMBL" id="JBBUTG010000011">
    <property type="protein sequence ID" value="MEK8032666.1"/>
    <property type="molecule type" value="Genomic_DNA"/>
</dbReference>
<dbReference type="Proteomes" id="UP001371218">
    <property type="component" value="Unassembled WGS sequence"/>
</dbReference>
<keyword evidence="2" id="KW-1185">Reference proteome</keyword>
<organism evidence="1 2">
    <name type="scientific">Ideonella lacteola</name>
    <dbReference type="NCBI Taxonomy" id="2984193"/>
    <lineage>
        <taxon>Bacteria</taxon>
        <taxon>Pseudomonadati</taxon>
        <taxon>Pseudomonadota</taxon>
        <taxon>Betaproteobacteria</taxon>
        <taxon>Burkholderiales</taxon>
        <taxon>Sphaerotilaceae</taxon>
        <taxon>Ideonella</taxon>
    </lineage>
</organism>
<protein>
    <recommendedName>
        <fullName evidence="3">Alpha/beta hydrolase</fullName>
    </recommendedName>
</protein>
<dbReference type="InterPro" id="IPR029058">
    <property type="entry name" value="AB_hydrolase_fold"/>
</dbReference>
<reference evidence="1 2" key="1">
    <citation type="submission" date="2024-04" db="EMBL/GenBank/DDBJ databases">
        <title>Novel species of the genus Ideonella isolated from streams.</title>
        <authorList>
            <person name="Lu H."/>
        </authorList>
    </citation>
    <scope>NUCLEOTIDE SEQUENCE [LARGE SCALE GENOMIC DNA]</scope>
    <source>
        <strain evidence="1 2">DXS29W</strain>
    </source>
</reference>
<dbReference type="RefSeq" id="WP_341427083.1">
    <property type="nucleotide sequence ID" value="NZ_JBBUTG010000011.1"/>
</dbReference>
<name>A0ABU9BRR9_9BURK</name>
<comment type="caution">
    <text evidence="1">The sequence shown here is derived from an EMBL/GenBank/DDBJ whole genome shotgun (WGS) entry which is preliminary data.</text>
</comment>
<dbReference type="SUPFAM" id="SSF53474">
    <property type="entry name" value="alpha/beta-Hydrolases"/>
    <property type="match status" value="1"/>
</dbReference>
<dbReference type="PROSITE" id="PS51257">
    <property type="entry name" value="PROKAR_LIPOPROTEIN"/>
    <property type="match status" value="1"/>
</dbReference>
<evidence type="ECO:0000313" key="2">
    <source>
        <dbReference type="Proteomes" id="UP001371218"/>
    </source>
</evidence>
<accession>A0ABU9BRR9</accession>
<gene>
    <name evidence="1" type="ORF">AACH06_17745</name>
</gene>
<sequence length="480" mass="51654">MPGLKLHQPPAGPRGASLSGLALWAAIAVAGCSSPLAPPAPPSPPAAEAAAVASRVWPAEAPPLPMDCPAGLPEGTRCLGGRDSAGAFYRIAIPAGWQGDLVVHAHGGPSLGDPKPERVAEDLQRWAIMVRAGYAWAGSTFHQGGVAVMSAAEDTERVRRIFVQHVQVPRHTVLHGQSWGASVAARTAELFGRVVPGQRPAYDAVLLTSGVLGGGSRSYDFRLDLRVVYQALCRNHPQPGEPDYPLWQGLPEGAGLTRAELTNRVNDCLGLDKPVAQRSPEQRQKVQTITRVIRIPESSIVSHLAWATWHFQDIVQRRTGGASPFGNLGAVYGGTPEDAWLNAQVARYAADPVAARRFSEDTDPTGLIDLPVLTVHGIDDATAFVELDHEFARTMQRAGRGDHLVQTFTRDSEHSYLSDPVYPALMQALLRWAVQGDKPTPERIAADCQAMQARFGSGCRFEPGYRPAPLATRITPRQRS</sequence>
<evidence type="ECO:0008006" key="3">
    <source>
        <dbReference type="Google" id="ProtNLM"/>
    </source>
</evidence>